<dbReference type="Proteomes" id="UP000278222">
    <property type="component" value="Unassembled WGS sequence"/>
</dbReference>
<comment type="caution">
    <text evidence="1">The sequence shown here is derived from an EMBL/GenBank/DDBJ whole genome shotgun (WGS) entry which is preliminary data.</text>
</comment>
<keyword evidence="2" id="KW-1185">Reference proteome</keyword>
<reference evidence="1 2" key="1">
    <citation type="submission" date="2018-11" db="EMBL/GenBank/DDBJ databases">
        <title>Genomic Encyclopedia of Type Strains, Phase IV (KMG-IV): sequencing the most valuable type-strain genomes for metagenomic binning, comparative biology and taxonomic classification.</title>
        <authorList>
            <person name="Goeker M."/>
        </authorList>
    </citation>
    <scope>NUCLEOTIDE SEQUENCE [LARGE SCALE GENOMIC DNA]</scope>
    <source>
        <strain evidence="1 2">DSM 5900</strain>
    </source>
</reference>
<gene>
    <name evidence="1" type="ORF">EDC65_1595</name>
</gene>
<dbReference type="RefSeq" id="WP_123689152.1">
    <property type="nucleotide sequence ID" value="NZ_AP019700.1"/>
</dbReference>
<dbReference type="AlphaFoldDB" id="A0A3N1MAS7"/>
<proteinExistence type="predicted"/>
<evidence type="ECO:0000313" key="1">
    <source>
        <dbReference type="EMBL" id="ROP99806.1"/>
    </source>
</evidence>
<evidence type="ECO:0000313" key="2">
    <source>
        <dbReference type="Proteomes" id="UP000278222"/>
    </source>
</evidence>
<protein>
    <submittedName>
        <fullName evidence="1">Uncharacterized protein</fullName>
    </submittedName>
</protein>
<dbReference type="OrthoDB" id="8081151at2"/>
<name>A0A3N1MAS7_9PROT</name>
<accession>A0A3N1MAS7</accession>
<organism evidence="1 2">
    <name type="scientific">Stella humosa</name>
    <dbReference type="NCBI Taxonomy" id="94"/>
    <lineage>
        <taxon>Bacteria</taxon>
        <taxon>Pseudomonadati</taxon>
        <taxon>Pseudomonadota</taxon>
        <taxon>Alphaproteobacteria</taxon>
        <taxon>Rhodospirillales</taxon>
        <taxon>Stellaceae</taxon>
        <taxon>Stella</taxon>
    </lineage>
</organism>
<sequence length="149" mass="15374">MTSEEFERLQRRFGQDHAAWPAPYRQEAAMLLGGRAGAGAGTGDAALDRQVLEAAAAPTDERAFLAGVLARTGRARQRPAFIPGLWPRPAAVGTAMLSAVLLLSAVGGYWAGGGEDEIADEVLLALAVGAPGEGQAGIWPRDSGIGGRP</sequence>
<dbReference type="EMBL" id="RJKX01000013">
    <property type="protein sequence ID" value="ROP99806.1"/>
    <property type="molecule type" value="Genomic_DNA"/>
</dbReference>